<dbReference type="GO" id="GO:0009236">
    <property type="term" value="P:cobalamin biosynthetic process"/>
    <property type="evidence" value="ECO:0007669"/>
    <property type="project" value="UniProtKB-UniPathway"/>
</dbReference>
<evidence type="ECO:0000256" key="4">
    <source>
        <dbReference type="ARBA" id="ARBA00023235"/>
    </source>
</evidence>
<dbReference type="RefSeq" id="WP_073338372.1">
    <property type="nucleotide sequence ID" value="NZ_FQXM01000010.1"/>
</dbReference>
<dbReference type="NCBIfam" id="NF004057">
    <property type="entry name" value="PRK05575.1"/>
    <property type="match status" value="1"/>
</dbReference>
<comment type="similarity">
    <text evidence="2">Belongs to the CobH/CbiC family.</text>
</comment>
<sequence length="209" mass="22901">MQSYIKNPMGIEVKSFEIIGEEMGPHSFDERELSIIKRTIHTTADFEYKDIVYIREGAIDAALNILKKGTKIYTDTNMALSGINKRALKILGCDVVCYVAREDVAKIAKERGITRSMAAVEIAVEEGVEFFVFGNAPTALFKLKELMLEGKANPGFVVGAPIGFVGAAESKEEIEKMDLPMITVRGRKGGSSVAAAIVNALMYMLVERS</sequence>
<organism evidence="6 7">
    <name type="scientific">Clostridium grantii DSM 8605</name>
    <dbReference type="NCBI Taxonomy" id="1121316"/>
    <lineage>
        <taxon>Bacteria</taxon>
        <taxon>Bacillati</taxon>
        <taxon>Bacillota</taxon>
        <taxon>Clostridia</taxon>
        <taxon>Eubacteriales</taxon>
        <taxon>Clostridiaceae</taxon>
        <taxon>Clostridium</taxon>
    </lineage>
</organism>
<dbReference type="EMBL" id="FQXM01000010">
    <property type="protein sequence ID" value="SHH70309.1"/>
    <property type="molecule type" value="Genomic_DNA"/>
</dbReference>
<dbReference type="AlphaFoldDB" id="A0A1M5V4Y0"/>
<dbReference type="Pfam" id="PF02570">
    <property type="entry name" value="CbiC"/>
    <property type="match status" value="1"/>
</dbReference>
<evidence type="ECO:0000259" key="5">
    <source>
        <dbReference type="Pfam" id="PF02570"/>
    </source>
</evidence>
<evidence type="ECO:0000256" key="3">
    <source>
        <dbReference type="ARBA" id="ARBA00022573"/>
    </source>
</evidence>
<dbReference type="Proteomes" id="UP000184447">
    <property type="component" value="Unassembled WGS sequence"/>
</dbReference>
<dbReference type="InterPro" id="IPR003722">
    <property type="entry name" value="Cbl_synth_CobH/CbiC"/>
</dbReference>
<dbReference type="STRING" id="1121316.SAMN02745207_02085"/>
<dbReference type="SUPFAM" id="SSF63965">
    <property type="entry name" value="Precorrin-8X methylmutase CbiC/CobH"/>
    <property type="match status" value="1"/>
</dbReference>
<dbReference type="PANTHER" id="PTHR43588">
    <property type="entry name" value="COBALT-PRECORRIN-8 METHYLMUTASE"/>
    <property type="match status" value="1"/>
</dbReference>
<evidence type="ECO:0000256" key="1">
    <source>
        <dbReference type="ARBA" id="ARBA00004953"/>
    </source>
</evidence>
<dbReference type="OrthoDB" id="9780708at2"/>
<evidence type="ECO:0000313" key="6">
    <source>
        <dbReference type="EMBL" id="SHH70309.1"/>
    </source>
</evidence>
<keyword evidence="3" id="KW-0169">Cobalamin biosynthesis</keyword>
<accession>A0A1M5V4Y0</accession>
<dbReference type="Gene3D" id="3.40.50.10230">
    <property type="entry name" value="Cobalamin biosynthesis CobH/CbiC, precorrin-8X methylmutase"/>
    <property type="match status" value="1"/>
</dbReference>
<dbReference type="UniPathway" id="UPA00148"/>
<keyword evidence="4" id="KW-0413">Isomerase</keyword>
<feature type="domain" description="Cobalamin biosynthesis precorrin-8X methylmutase CobH/CbiC" evidence="5">
    <location>
        <begin position="11"/>
        <end position="204"/>
    </location>
</feature>
<evidence type="ECO:0000256" key="2">
    <source>
        <dbReference type="ARBA" id="ARBA00009774"/>
    </source>
</evidence>
<name>A0A1M5V4Y0_9CLOT</name>
<proteinExistence type="inferred from homology"/>
<protein>
    <submittedName>
        <fullName evidence="6">Precorrin-8X methylmutase</fullName>
    </submittedName>
</protein>
<comment type="pathway">
    <text evidence="1">Cofactor biosynthesis; adenosylcobalamin biosynthesis.</text>
</comment>
<dbReference type="GO" id="GO:0016993">
    <property type="term" value="F:precorrin-8X methylmutase activity"/>
    <property type="evidence" value="ECO:0007669"/>
    <property type="project" value="InterPro"/>
</dbReference>
<reference evidence="6 7" key="1">
    <citation type="submission" date="2016-11" db="EMBL/GenBank/DDBJ databases">
        <authorList>
            <person name="Jaros S."/>
            <person name="Januszkiewicz K."/>
            <person name="Wedrychowicz H."/>
        </authorList>
    </citation>
    <scope>NUCLEOTIDE SEQUENCE [LARGE SCALE GENOMIC DNA]</scope>
    <source>
        <strain evidence="6 7">DSM 8605</strain>
    </source>
</reference>
<dbReference type="PANTHER" id="PTHR43588:SF1">
    <property type="entry name" value="COBALT-PRECORRIN-8 METHYLMUTASE"/>
    <property type="match status" value="1"/>
</dbReference>
<dbReference type="InterPro" id="IPR036588">
    <property type="entry name" value="CobH/CbiC_sf"/>
</dbReference>
<evidence type="ECO:0000313" key="7">
    <source>
        <dbReference type="Proteomes" id="UP000184447"/>
    </source>
</evidence>
<keyword evidence="7" id="KW-1185">Reference proteome</keyword>
<gene>
    <name evidence="6" type="ORF">SAMN02745207_02085</name>
</gene>